<organism evidence="2 3">
    <name type="scientific">Babesia ovata</name>
    <dbReference type="NCBI Taxonomy" id="189622"/>
    <lineage>
        <taxon>Eukaryota</taxon>
        <taxon>Sar</taxon>
        <taxon>Alveolata</taxon>
        <taxon>Apicomplexa</taxon>
        <taxon>Aconoidasida</taxon>
        <taxon>Piroplasmida</taxon>
        <taxon>Babesiidae</taxon>
        <taxon>Babesia</taxon>
    </lineage>
</organism>
<name>A0A2H6KFL5_9APIC</name>
<dbReference type="RefSeq" id="XP_028868031.1">
    <property type="nucleotide sequence ID" value="XM_029012198.1"/>
</dbReference>
<dbReference type="EMBL" id="BDSA01000003">
    <property type="protein sequence ID" value="GBE61788.1"/>
    <property type="molecule type" value="Genomic_DNA"/>
</dbReference>
<evidence type="ECO:0000256" key="1">
    <source>
        <dbReference type="SAM" id="MobiDB-lite"/>
    </source>
</evidence>
<evidence type="ECO:0000313" key="2">
    <source>
        <dbReference type="EMBL" id="GBE61788.1"/>
    </source>
</evidence>
<evidence type="ECO:0000313" key="3">
    <source>
        <dbReference type="Proteomes" id="UP000236319"/>
    </source>
</evidence>
<feature type="compositionally biased region" description="Basic and acidic residues" evidence="1">
    <location>
        <begin position="148"/>
        <end position="163"/>
    </location>
</feature>
<feature type="region of interest" description="Disordered" evidence="1">
    <location>
        <begin position="148"/>
        <end position="177"/>
    </location>
</feature>
<proteinExistence type="predicted"/>
<dbReference type="GeneID" id="39875558"/>
<dbReference type="AlphaFoldDB" id="A0A2H6KFL5"/>
<protein>
    <submittedName>
        <fullName evidence="2">Ribosome-binding protein 1</fullName>
    </submittedName>
</protein>
<keyword evidence="3" id="KW-1185">Reference proteome</keyword>
<accession>A0A2H6KFL5</accession>
<comment type="caution">
    <text evidence="2">The sequence shown here is derived from an EMBL/GenBank/DDBJ whole genome shotgun (WGS) entry which is preliminary data.</text>
</comment>
<dbReference type="VEuPathDB" id="PiroplasmaDB:BOVATA_032810"/>
<sequence length="620" mass="69297">MMRTIEKNFNESQKQLEGAAQIEAQRIKHSDALKFTIARPRQLQYYDDAPNTEPSEVRLLIDPLPLNDHLQSQHDTNQHPSNPYIPNVSFEIIKPPDPFQATVIDMDPFLDSSSVEISQPPEKQNLDPTAESVYGKDIYDDDLYIDVPDRPLKDPVDDLDFNHDPPTPPTAEPLEPIGPSTTAVAINFPPIDPTQDLPKRFADNYSHSPDAVQMCVAPWLTQKPTHDAADIPETELFPTEAPSTVRGMLIWLAGLQHTKHHVVLEMCINDAFKRGDGDVSSLQLPVNGAHILPQHVIDTIQLAAVFAASVLSAIEPAWKGNISLFATLKRKDSDQSKDADCCALLCQLRDYVYACCHQLAFLKSQCSRDQLNGGWQDCPYGCDVSSNSPLQAFLTDASDFETHFFDPCNICRKSRVHMGFREEDLPDTQQTGKHLHTILSPTCGGEDPLLRLASYLTCLTRRTPRTTGELVSFFHNFGNEMHSSSSQSSKVGTSLTNQHDDCPGWDRLRDSDLHAIKDARGSVPPSSIHDHGDFNTLSTLLGCGIDNVQCPQLMMPITYRAYALYSSSFAHDYLSWAVHLADRLHESLLRLHCDLERLQCHDSKLKSIHQQNGVTLPRGR</sequence>
<reference evidence="2 3" key="1">
    <citation type="journal article" date="2017" name="BMC Genomics">
        <title>Whole-genome assembly of Babesia ovata and comparative genomics between closely related pathogens.</title>
        <authorList>
            <person name="Yamagishi J."/>
            <person name="Asada M."/>
            <person name="Hakimi H."/>
            <person name="Tanaka T.Q."/>
            <person name="Sugimoto C."/>
            <person name="Kawazu S."/>
        </authorList>
    </citation>
    <scope>NUCLEOTIDE SEQUENCE [LARGE SCALE GENOMIC DNA]</scope>
    <source>
        <strain evidence="2 3">Miyake</strain>
    </source>
</reference>
<gene>
    <name evidence="2" type="ORF">BOVATA_032810</name>
</gene>
<dbReference type="Proteomes" id="UP000236319">
    <property type="component" value="Unassembled WGS sequence"/>
</dbReference>